<reference evidence="2" key="1">
    <citation type="journal article" date="2013" name="BMC Genomics">
        <title>Unscrambling butterfly oogenesis.</title>
        <authorList>
            <person name="Carter J.M."/>
            <person name="Baker S.C."/>
            <person name="Pink R."/>
            <person name="Carter D.R."/>
            <person name="Collins A."/>
            <person name="Tomlin J."/>
            <person name="Gibbs M."/>
            <person name="Breuker C.J."/>
        </authorList>
    </citation>
    <scope>NUCLEOTIDE SEQUENCE</scope>
    <source>
        <tissue evidence="2">Ovary</tissue>
    </source>
</reference>
<proteinExistence type="predicted"/>
<accession>S4NRA8</accession>
<sequence length="70" mass="8561">MLFNCFRFLCLRFLYGDFSDYIISICFSLHYYIVTQSFLFNSIFRFFYVTCLQFDILTIFNSAFVIKINR</sequence>
<feature type="transmembrane region" description="Helical" evidence="1">
    <location>
        <begin position="46"/>
        <end position="66"/>
    </location>
</feature>
<organism evidence="2">
    <name type="scientific">Pararge aegeria</name>
    <name type="common">speckled wood butterfly</name>
    <dbReference type="NCBI Taxonomy" id="116150"/>
    <lineage>
        <taxon>Eukaryota</taxon>
        <taxon>Metazoa</taxon>
        <taxon>Ecdysozoa</taxon>
        <taxon>Arthropoda</taxon>
        <taxon>Hexapoda</taxon>
        <taxon>Insecta</taxon>
        <taxon>Pterygota</taxon>
        <taxon>Neoptera</taxon>
        <taxon>Endopterygota</taxon>
        <taxon>Lepidoptera</taxon>
        <taxon>Glossata</taxon>
        <taxon>Ditrysia</taxon>
        <taxon>Papilionoidea</taxon>
        <taxon>Nymphalidae</taxon>
        <taxon>Satyrinae</taxon>
        <taxon>Satyrini</taxon>
        <taxon>Parargina</taxon>
        <taxon>Pararge</taxon>
    </lineage>
</organism>
<evidence type="ECO:0000256" key="1">
    <source>
        <dbReference type="SAM" id="Phobius"/>
    </source>
</evidence>
<feature type="transmembrane region" description="Helical" evidence="1">
    <location>
        <begin position="21"/>
        <end position="40"/>
    </location>
</feature>
<reference evidence="2" key="2">
    <citation type="submission" date="2013-05" db="EMBL/GenBank/DDBJ databases">
        <authorList>
            <person name="Carter J.-M."/>
            <person name="Baker S.C."/>
            <person name="Pink R."/>
            <person name="Carter D.R.F."/>
            <person name="Collins A."/>
            <person name="Tomlin J."/>
            <person name="Gibbs M."/>
            <person name="Breuker C.J."/>
        </authorList>
    </citation>
    <scope>NUCLEOTIDE SEQUENCE</scope>
    <source>
        <tissue evidence="2">Ovary</tissue>
    </source>
</reference>
<keyword evidence="1" id="KW-0812">Transmembrane</keyword>
<dbReference type="AlphaFoldDB" id="S4NRA8"/>
<keyword evidence="1" id="KW-0472">Membrane</keyword>
<name>S4NRA8_9NEOP</name>
<dbReference type="EMBL" id="GAIX01011264">
    <property type="protein sequence ID" value="JAA81296.1"/>
    <property type="molecule type" value="Transcribed_RNA"/>
</dbReference>
<keyword evidence="1" id="KW-1133">Transmembrane helix</keyword>
<protein>
    <submittedName>
        <fullName evidence="2">Uncharacterized protein</fullName>
    </submittedName>
</protein>
<evidence type="ECO:0000313" key="2">
    <source>
        <dbReference type="EMBL" id="JAA81296.1"/>
    </source>
</evidence>